<dbReference type="EMBL" id="JBBIAA010000007">
    <property type="protein sequence ID" value="MEJ5945382.1"/>
    <property type="molecule type" value="Genomic_DNA"/>
</dbReference>
<feature type="compositionally biased region" description="Low complexity" evidence="1">
    <location>
        <begin position="252"/>
        <end position="273"/>
    </location>
</feature>
<evidence type="ECO:0000259" key="3">
    <source>
        <dbReference type="PROSITE" id="PS50206"/>
    </source>
</evidence>
<dbReference type="Pfam" id="PF03806">
    <property type="entry name" value="ABG_transport"/>
    <property type="match status" value="2"/>
</dbReference>
<evidence type="ECO:0000313" key="4">
    <source>
        <dbReference type="EMBL" id="MEJ5945382.1"/>
    </source>
</evidence>
<keyword evidence="5" id="KW-1185">Reference proteome</keyword>
<feature type="transmembrane region" description="Helical" evidence="2">
    <location>
        <begin position="346"/>
        <end position="365"/>
    </location>
</feature>
<protein>
    <submittedName>
        <fullName evidence="4">AbgT family transporter</fullName>
    </submittedName>
</protein>
<feature type="transmembrane region" description="Helical" evidence="2">
    <location>
        <begin position="124"/>
        <end position="147"/>
    </location>
</feature>
<accession>A0ABU8RJV9</accession>
<gene>
    <name evidence="4" type="ORF">WDZ17_08750</name>
</gene>
<keyword evidence="2" id="KW-1133">Transmembrane helix</keyword>
<feature type="transmembrane region" description="Helical" evidence="2">
    <location>
        <begin position="425"/>
        <end position="444"/>
    </location>
</feature>
<dbReference type="InterPro" id="IPR001763">
    <property type="entry name" value="Rhodanese-like_dom"/>
</dbReference>
<feature type="transmembrane region" description="Helical" evidence="2">
    <location>
        <begin position="386"/>
        <end position="405"/>
    </location>
</feature>
<evidence type="ECO:0000256" key="1">
    <source>
        <dbReference type="SAM" id="MobiDB-lite"/>
    </source>
</evidence>
<dbReference type="Proteomes" id="UP001387100">
    <property type="component" value="Unassembled WGS sequence"/>
</dbReference>
<proteinExistence type="predicted"/>
<reference evidence="4 5" key="1">
    <citation type="journal article" date="2017" name="Int. J. Syst. Evol. Microbiol.">
        <title>Pseudokineococcus basanitobsidens sp. nov., isolated from volcanic rock.</title>
        <authorList>
            <person name="Lee D.W."/>
            <person name="Park M.Y."/>
            <person name="Kim J.J."/>
            <person name="Kim B.S."/>
        </authorList>
    </citation>
    <scope>NUCLEOTIDE SEQUENCE [LARGE SCALE GENOMIC DNA]</scope>
    <source>
        <strain evidence="4 5">DSM 103726</strain>
    </source>
</reference>
<feature type="region of interest" description="Disordered" evidence="1">
    <location>
        <begin position="246"/>
        <end position="295"/>
    </location>
</feature>
<dbReference type="PANTHER" id="PTHR30282:SF0">
    <property type="entry name" value="P-AMINOBENZOYL-GLUTAMATE TRANSPORT PROTEIN"/>
    <property type="match status" value="1"/>
</dbReference>
<evidence type="ECO:0000313" key="5">
    <source>
        <dbReference type="Proteomes" id="UP001387100"/>
    </source>
</evidence>
<dbReference type="PROSITE" id="PS50206">
    <property type="entry name" value="RHODANESE_3"/>
    <property type="match status" value="1"/>
</dbReference>
<feature type="transmembrane region" description="Helical" evidence="2">
    <location>
        <begin position="513"/>
        <end position="537"/>
    </location>
</feature>
<comment type="caution">
    <text evidence="4">The sequence shown here is derived from an EMBL/GenBank/DDBJ whole genome shotgun (WGS) entry which is preliminary data.</text>
</comment>
<feature type="transmembrane region" description="Helical" evidence="2">
    <location>
        <begin position="483"/>
        <end position="501"/>
    </location>
</feature>
<feature type="transmembrane region" description="Helical" evidence="2">
    <location>
        <begin position="84"/>
        <end position="103"/>
    </location>
</feature>
<feature type="transmembrane region" description="Helical" evidence="2">
    <location>
        <begin position="451"/>
        <end position="471"/>
    </location>
</feature>
<dbReference type="RefSeq" id="WP_339574766.1">
    <property type="nucleotide sequence ID" value="NZ_JBBIAA010000007.1"/>
</dbReference>
<dbReference type="InterPro" id="IPR004697">
    <property type="entry name" value="AbgT"/>
</dbReference>
<keyword evidence="2" id="KW-0812">Transmembrane</keyword>
<organism evidence="4 5">
    <name type="scientific">Pseudokineococcus basanitobsidens</name>
    <dbReference type="NCBI Taxonomy" id="1926649"/>
    <lineage>
        <taxon>Bacteria</taxon>
        <taxon>Bacillati</taxon>
        <taxon>Actinomycetota</taxon>
        <taxon>Actinomycetes</taxon>
        <taxon>Kineosporiales</taxon>
        <taxon>Kineosporiaceae</taxon>
        <taxon>Pseudokineococcus</taxon>
    </lineage>
</organism>
<feature type="transmembrane region" description="Helical" evidence="2">
    <location>
        <begin position="304"/>
        <end position="326"/>
    </location>
</feature>
<keyword evidence="2" id="KW-0472">Membrane</keyword>
<sequence length="553" mass="57048">MSAPTAVTTRTDRVLGWVERTGNRLPEPFLLFLGLFVLVGLVSTLGAVLDVSVTVPGSDDATPVRGLFTAEGLTWLTTNLGANFIGFPPLLTVLTILLAVGVAERSGLLQAVIRQVFHAAPPWALPYVVGAVGVTASVMSDTAFVIVPPLAALVFRAAGRHPVAGLLGGFAAAGAGYSTSFVVTSLDALFAGITDAVTEVLPDPGTTVTPVSNYFYNVASATLLTVVTGLVITKVLEPRLERLDVPRHEVSGQDADAPAAGAGSAPGAAPAPQERTGGAGAAAPADGPGDGDGMAALTDRERRAVRAAVLAGVVAALVMLVAVVVPGSPWRGEGGGYLPESPLLDSIVFIVFVMFAVPGLVYGRVAGSLRTGADVPRFMQGAITDLAPFIALAFVLGNFIALFTWSGVGTWLAVEGAAGLESIGLTGYPAVLCFVLLASVLNLFIISGSSLWTLMAAVFVPLFALLGFEPAFTQAAFRVGDSATQVLTPLNPYMIVLLTMLRRYEPQAGLGSIISRMLPFTVTFWLAWVVVLTVFYLTGLPLGPGAPGPRLAG</sequence>
<dbReference type="PANTHER" id="PTHR30282">
    <property type="entry name" value="P-AMINOBENZOYL GLUTAMATE TRANSPORTER"/>
    <property type="match status" value="1"/>
</dbReference>
<evidence type="ECO:0000256" key="2">
    <source>
        <dbReference type="SAM" id="Phobius"/>
    </source>
</evidence>
<feature type="transmembrane region" description="Helical" evidence="2">
    <location>
        <begin position="214"/>
        <end position="233"/>
    </location>
</feature>
<name>A0ABU8RJV9_9ACTN</name>
<feature type="transmembrane region" description="Helical" evidence="2">
    <location>
        <begin position="29"/>
        <end position="49"/>
    </location>
</feature>
<feature type="domain" description="Rhodanese" evidence="3">
    <location>
        <begin position="149"/>
        <end position="182"/>
    </location>
</feature>